<dbReference type="PROSITE" id="PS01185">
    <property type="entry name" value="CTCK_1"/>
    <property type="match status" value="1"/>
</dbReference>
<dbReference type="InterPro" id="IPR052065">
    <property type="entry name" value="Compl_asym_regulator"/>
</dbReference>
<gene>
    <name evidence="5" type="ORF">BaRGS_00000128</name>
</gene>
<dbReference type="SMART" id="SM00041">
    <property type="entry name" value="CT"/>
    <property type="match status" value="1"/>
</dbReference>
<dbReference type="PROSITE" id="PS01225">
    <property type="entry name" value="CTCK_2"/>
    <property type="match status" value="1"/>
</dbReference>
<evidence type="ECO:0000313" key="6">
    <source>
        <dbReference type="Proteomes" id="UP001519460"/>
    </source>
</evidence>
<dbReference type="EMBL" id="JACVVK020000001">
    <property type="protein sequence ID" value="KAK7508562.1"/>
    <property type="molecule type" value="Genomic_DNA"/>
</dbReference>
<sequence length="451" mass="50088">MILLSSECNDEDRYFCYPIPGCCIYSEWSNWTDCDVNCGSGERTRRRVGLNPSCPEEDVETITCVGRCVCVIDGIEYPNGTSWTPDNNPCYVCSCYEGNATCGPDPTKEVDGEWTTWGDWSLCESGKNCRDYYRVRCRSCQEPQCGGADCVGPAVQETPCNDNPCCEVFTWSDWSDCSVTCGGEGSRTRHKIFADDATEADCVDTEDVEQCGHCECTDVTMESWEQWSSCTTEDMHNCGWGKRFRRRQGPACENIDLTDMEECFLGPCDCNEGFEYSNHSLCQPTCTNQYPDPFCSLELEPGCVCSGPMFFDGTECVPQEQCNECIYENRTYQDTHRIEITDDPCCPYTCTLKKCQLYENTVANITIPIPGVGDCVTTSPVLIQSCSGECGPSSHSINYATSSLAGKECRCCTARTSSTRTVELKCPDNSFRPHSIPILDACECDVSPCVT</sequence>
<organism evidence="5 6">
    <name type="scientific">Batillaria attramentaria</name>
    <dbReference type="NCBI Taxonomy" id="370345"/>
    <lineage>
        <taxon>Eukaryota</taxon>
        <taxon>Metazoa</taxon>
        <taxon>Spiralia</taxon>
        <taxon>Lophotrochozoa</taxon>
        <taxon>Mollusca</taxon>
        <taxon>Gastropoda</taxon>
        <taxon>Caenogastropoda</taxon>
        <taxon>Sorbeoconcha</taxon>
        <taxon>Cerithioidea</taxon>
        <taxon>Batillariidae</taxon>
        <taxon>Batillaria</taxon>
    </lineage>
</organism>
<dbReference type="InterPro" id="IPR029034">
    <property type="entry name" value="Cystine-knot_cytokine"/>
</dbReference>
<dbReference type="SMART" id="SM00209">
    <property type="entry name" value="TSP1"/>
    <property type="match status" value="4"/>
</dbReference>
<dbReference type="InterPro" id="IPR036383">
    <property type="entry name" value="TSP1_rpt_sf"/>
</dbReference>
<keyword evidence="2" id="KW-1015">Disulfide bond</keyword>
<evidence type="ECO:0000259" key="4">
    <source>
        <dbReference type="PROSITE" id="PS01225"/>
    </source>
</evidence>
<proteinExistence type="predicted"/>
<keyword evidence="6" id="KW-1185">Reference proteome</keyword>
<feature type="domain" description="CTCK" evidence="4">
    <location>
        <begin position="355"/>
        <end position="450"/>
    </location>
</feature>
<dbReference type="Pfam" id="PF00090">
    <property type="entry name" value="TSP_1"/>
    <property type="match status" value="3"/>
</dbReference>
<dbReference type="Gene3D" id="2.10.90.10">
    <property type="entry name" value="Cystine-knot cytokines"/>
    <property type="match status" value="1"/>
</dbReference>
<dbReference type="SUPFAM" id="SSF57567">
    <property type="entry name" value="Serine protease inhibitors"/>
    <property type="match status" value="1"/>
</dbReference>
<dbReference type="Gene3D" id="2.20.100.10">
    <property type="entry name" value="Thrombospondin type-1 (TSP1) repeat"/>
    <property type="match status" value="3"/>
</dbReference>
<dbReference type="CDD" id="cd19941">
    <property type="entry name" value="TIL"/>
    <property type="match status" value="1"/>
</dbReference>
<dbReference type="Proteomes" id="UP001519460">
    <property type="component" value="Unassembled WGS sequence"/>
</dbReference>
<dbReference type="InterPro" id="IPR006207">
    <property type="entry name" value="Cys_knot_C"/>
</dbReference>
<name>A0ABD0M9X2_9CAEN</name>
<dbReference type="SUPFAM" id="SSF82895">
    <property type="entry name" value="TSP-1 type 1 repeat"/>
    <property type="match status" value="3"/>
</dbReference>
<dbReference type="InterPro" id="IPR000884">
    <property type="entry name" value="TSP1_rpt"/>
</dbReference>
<protein>
    <recommendedName>
        <fullName evidence="4">CTCK domain-containing protein</fullName>
    </recommendedName>
</protein>
<evidence type="ECO:0000313" key="5">
    <source>
        <dbReference type="EMBL" id="KAK7508562.1"/>
    </source>
</evidence>
<comment type="caution">
    <text evidence="3">Lacks conserved residue(s) required for the propagation of feature annotation.</text>
</comment>
<reference evidence="5 6" key="1">
    <citation type="journal article" date="2023" name="Sci. Data">
        <title>Genome assembly of the Korean intertidal mud-creeper Batillaria attramentaria.</title>
        <authorList>
            <person name="Patra A.K."/>
            <person name="Ho P.T."/>
            <person name="Jun S."/>
            <person name="Lee S.J."/>
            <person name="Kim Y."/>
            <person name="Won Y.J."/>
        </authorList>
    </citation>
    <scope>NUCLEOTIDE SEQUENCE [LARGE SCALE GENOMIC DNA]</scope>
    <source>
        <strain evidence="5">Wonlab-2016</strain>
    </source>
</reference>
<dbReference type="PANTHER" id="PTHR22906:SF48">
    <property type="entry name" value="THROMBOSPONDIN TYPE 1 DOMAIN PROTEIN"/>
    <property type="match status" value="1"/>
</dbReference>
<comment type="caution">
    <text evidence="5">The sequence shown here is derived from an EMBL/GenBank/DDBJ whole genome shotgun (WGS) entry which is preliminary data.</text>
</comment>
<evidence type="ECO:0000256" key="2">
    <source>
        <dbReference type="ARBA" id="ARBA00023157"/>
    </source>
</evidence>
<dbReference type="AlphaFoldDB" id="A0ABD0M9X2"/>
<accession>A0ABD0M9X2</accession>
<evidence type="ECO:0000256" key="1">
    <source>
        <dbReference type="ARBA" id="ARBA00022737"/>
    </source>
</evidence>
<dbReference type="Gene3D" id="2.10.70.10">
    <property type="entry name" value="Complement Module, domain 1"/>
    <property type="match status" value="1"/>
</dbReference>
<dbReference type="InterPro" id="IPR036084">
    <property type="entry name" value="Ser_inhib-like_sf"/>
</dbReference>
<dbReference type="PANTHER" id="PTHR22906">
    <property type="entry name" value="PROPERDIN"/>
    <property type="match status" value="1"/>
</dbReference>
<evidence type="ECO:0000256" key="3">
    <source>
        <dbReference type="PROSITE-ProRule" id="PRU00039"/>
    </source>
</evidence>
<dbReference type="PROSITE" id="PS50092">
    <property type="entry name" value="TSP1"/>
    <property type="match status" value="3"/>
</dbReference>
<keyword evidence="1" id="KW-0677">Repeat</keyword>
<dbReference type="Gene3D" id="2.10.25.10">
    <property type="entry name" value="Laminin"/>
    <property type="match status" value="1"/>
</dbReference>